<evidence type="ECO:0000256" key="1">
    <source>
        <dbReference type="ARBA" id="ARBA00004141"/>
    </source>
</evidence>
<dbReference type="Gene3D" id="1.20.120.1760">
    <property type="match status" value="1"/>
</dbReference>
<dbReference type="NCBIfam" id="TIGR00560">
    <property type="entry name" value="pgsA"/>
    <property type="match status" value="1"/>
</dbReference>
<evidence type="ECO:0000256" key="4">
    <source>
        <dbReference type="ARBA" id="ARBA00022679"/>
    </source>
</evidence>
<dbReference type="InterPro" id="IPR000462">
    <property type="entry name" value="CDP-OH_P_trans"/>
</dbReference>
<evidence type="ECO:0000256" key="10">
    <source>
        <dbReference type="ARBA" id="ARBA00023264"/>
    </source>
</evidence>
<feature type="transmembrane region" description="Helical" evidence="11">
    <location>
        <begin position="69"/>
        <end position="88"/>
    </location>
</feature>
<keyword evidence="3" id="KW-0444">Lipid biosynthesis</keyword>
<gene>
    <name evidence="12" type="primary">pgsA</name>
    <name evidence="12" type="ORF">DF3PB_3620002</name>
</gene>
<name>A0A380TFT8_9ZZZZ</name>
<dbReference type="AlphaFoldDB" id="A0A380TFT8"/>
<proteinExistence type="inferred from homology"/>
<evidence type="ECO:0000256" key="6">
    <source>
        <dbReference type="ARBA" id="ARBA00022989"/>
    </source>
</evidence>
<keyword evidence="6 11" id="KW-1133">Transmembrane helix</keyword>
<reference evidence="12" key="1">
    <citation type="submission" date="2018-07" db="EMBL/GenBank/DDBJ databases">
        <authorList>
            <person name="Quirk P.G."/>
            <person name="Krulwich T.A."/>
        </authorList>
    </citation>
    <scope>NUCLEOTIDE SEQUENCE</scope>
</reference>
<keyword evidence="9" id="KW-0594">Phospholipid biosynthesis</keyword>
<keyword evidence="7" id="KW-0443">Lipid metabolism</keyword>
<dbReference type="GO" id="GO:0046474">
    <property type="term" value="P:glycerophospholipid biosynthetic process"/>
    <property type="evidence" value="ECO:0007669"/>
    <property type="project" value="TreeGrafter"/>
</dbReference>
<sequence length="210" mass="22368">MPANLPNALTVSRILATPVVCVLAVLGTAFGNWLALAAYLYACITDFLDGYLARSRKQQSPFGEMLDPIADKLLVGALLLVLVGIGRISGIDMLPALIILCREIVVSGLREYLARLNVGMPVTRLAKWKTTLQMVALGFLIVGDAAPSFGPLAATDIGLWGLWLAAVLTLMTGYDYLRASLRHVVGVAASNSQEPAGEEHQARPLERAGG</sequence>
<dbReference type="PIRSF" id="PIRSF000847">
    <property type="entry name" value="Phos_ph_gly_syn"/>
    <property type="match status" value="1"/>
</dbReference>
<comment type="subcellular location">
    <subcellularLocation>
        <location evidence="1">Membrane</location>
        <topology evidence="1">Multi-pass membrane protein</topology>
    </subcellularLocation>
</comment>
<dbReference type="GO" id="GO:0016020">
    <property type="term" value="C:membrane"/>
    <property type="evidence" value="ECO:0007669"/>
    <property type="project" value="UniProtKB-SubCell"/>
</dbReference>
<dbReference type="EMBL" id="UIDG01000293">
    <property type="protein sequence ID" value="SUS07018.1"/>
    <property type="molecule type" value="Genomic_DNA"/>
</dbReference>
<evidence type="ECO:0000256" key="8">
    <source>
        <dbReference type="ARBA" id="ARBA00023136"/>
    </source>
</evidence>
<dbReference type="Pfam" id="PF01066">
    <property type="entry name" value="CDP-OH_P_transf"/>
    <property type="match status" value="1"/>
</dbReference>
<evidence type="ECO:0000256" key="5">
    <source>
        <dbReference type="ARBA" id="ARBA00022692"/>
    </source>
</evidence>
<organism evidence="12">
    <name type="scientific">metagenome</name>
    <dbReference type="NCBI Taxonomy" id="256318"/>
    <lineage>
        <taxon>unclassified sequences</taxon>
        <taxon>metagenomes</taxon>
    </lineage>
</organism>
<keyword evidence="5 11" id="KW-0812">Transmembrane</keyword>
<dbReference type="PROSITE" id="PS00379">
    <property type="entry name" value="CDP_ALCOHOL_P_TRANSF"/>
    <property type="match status" value="1"/>
</dbReference>
<evidence type="ECO:0000256" key="9">
    <source>
        <dbReference type="ARBA" id="ARBA00023209"/>
    </source>
</evidence>
<dbReference type="InterPro" id="IPR048254">
    <property type="entry name" value="CDP_ALCOHOL_P_TRANSF_CS"/>
</dbReference>
<dbReference type="InterPro" id="IPR004570">
    <property type="entry name" value="Phosphatidylglycerol_P_synth"/>
</dbReference>
<evidence type="ECO:0000313" key="12">
    <source>
        <dbReference type="EMBL" id="SUS07018.1"/>
    </source>
</evidence>
<protein>
    <submittedName>
        <fullName evidence="12">CDP-diacylglycerol--glycerol-3-phosphate 3-phosphatidyltransferase</fullName>
        <ecNumber evidence="12">2.7.8.5</ecNumber>
    </submittedName>
</protein>
<evidence type="ECO:0000256" key="2">
    <source>
        <dbReference type="ARBA" id="ARBA00010441"/>
    </source>
</evidence>
<keyword evidence="4 12" id="KW-0808">Transferase</keyword>
<comment type="similarity">
    <text evidence="2">Belongs to the CDP-alcohol phosphatidyltransferase class-I family.</text>
</comment>
<evidence type="ECO:0000256" key="3">
    <source>
        <dbReference type="ARBA" id="ARBA00022516"/>
    </source>
</evidence>
<dbReference type="GO" id="GO:0008444">
    <property type="term" value="F:CDP-diacylglycerol-glycerol-3-phosphate 3-phosphatidyltransferase activity"/>
    <property type="evidence" value="ECO:0007669"/>
    <property type="project" value="UniProtKB-EC"/>
</dbReference>
<dbReference type="PANTHER" id="PTHR14269:SF62">
    <property type="entry name" value="CDP-DIACYLGLYCEROL--GLYCEROL-3-PHOSPHATE 3-PHOSPHATIDYLTRANSFERASE 1, CHLOROPLASTIC"/>
    <property type="match status" value="1"/>
</dbReference>
<dbReference type="InterPro" id="IPR043130">
    <property type="entry name" value="CDP-OH_PTrfase_TM_dom"/>
</dbReference>
<feature type="transmembrane region" description="Helical" evidence="11">
    <location>
        <begin position="160"/>
        <end position="177"/>
    </location>
</feature>
<feature type="transmembrane region" description="Helical" evidence="11">
    <location>
        <begin position="15"/>
        <end position="48"/>
    </location>
</feature>
<evidence type="ECO:0000256" key="7">
    <source>
        <dbReference type="ARBA" id="ARBA00023098"/>
    </source>
</evidence>
<keyword evidence="8 11" id="KW-0472">Membrane</keyword>
<evidence type="ECO:0000256" key="11">
    <source>
        <dbReference type="SAM" id="Phobius"/>
    </source>
</evidence>
<keyword evidence="10" id="KW-1208">Phospholipid metabolism</keyword>
<dbReference type="InterPro" id="IPR050324">
    <property type="entry name" value="CDP-alcohol_PTase-I"/>
</dbReference>
<dbReference type="PANTHER" id="PTHR14269">
    <property type="entry name" value="CDP-DIACYLGLYCEROL--GLYCEROL-3-PHOSPHATE 3-PHOSPHATIDYLTRANSFERASE-RELATED"/>
    <property type="match status" value="1"/>
</dbReference>
<accession>A0A380TFT8</accession>
<dbReference type="EC" id="2.7.8.5" evidence="12"/>